<dbReference type="Pfam" id="PF01529">
    <property type="entry name" value="DHHC"/>
    <property type="match status" value="1"/>
</dbReference>
<evidence type="ECO:0000256" key="7">
    <source>
        <dbReference type="ARBA" id="ARBA00023315"/>
    </source>
</evidence>
<keyword evidence="7 8" id="KW-0012">Acyltransferase</keyword>
<dbReference type="EC" id="2.3.1.225" evidence="8"/>
<keyword evidence="6 8" id="KW-0472">Membrane</keyword>
<dbReference type="OrthoDB" id="9909019at2759"/>
<evidence type="ECO:0000256" key="5">
    <source>
        <dbReference type="ARBA" id="ARBA00022989"/>
    </source>
</evidence>
<feature type="transmembrane region" description="Helical" evidence="8">
    <location>
        <begin position="215"/>
        <end position="235"/>
    </location>
</feature>
<dbReference type="InterPro" id="IPR039859">
    <property type="entry name" value="PFA4/ZDH16/20/ERF2-like"/>
</dbReference>
<comment type="subcellular location">
    <subcellularLocation>
        <location evidence="1">Endomembrane system</location>
        <topology evidence="1">Multi-pass membrane protein</topology>
    </subcellularLocation>
</comment>
<organism evidence="10 11">
    <name type="scientific">Carnegiea gigantea</name>
    <dbReference type="NCBI Taxonomy" id="171969"/>
    <lineage>
        <taxon>Eukaryota</taxon>
        <taxon>Viridiplantae</taxon>
        <taxon>Streptophyta</taxon>
        <taxon>Embryophyta</taxon>
        <taxon>Tracheophyta</taxon>
        <taxon>Spermatophyta</taxon>
        <taxon>Magnoliopsida</taxon>
        <taxon>eudicotyledons</taxon>
        <taxon>Gunneridae</taxon>
        <taxon>Pentapetalae</taxon>
        <taxon>Caryophyllales</taxon>
        <taxon>Cactineae</taxon>
        <taxon>Cactaceae</taxon>
        <taxon>Cactoideae</taxon>
        <taxon>Echinocereeae</taxon>
        <taxon>Carnegiea</taxon>
    </lineage>
</organism>
<evidence type="ECO:0000256" key="6">
    <source>
        <dbReference type="ARBA" id="ARBA00023136"/>
    </source>
</evidence>
<evidence type="ECO:0000259" key="9">
    <source>
        <dbReference type="Pfam" id="PF01529"/>
    </source>
</evidence>
<evidence type="ECO:0000256" key="1">
    <source>
        <dbReference type="ARBA" id="ARBA00004127"/>
    </source>
</evidence>
<sequence length="290" mass="32556">MSVAGDFANHRPLLEEPPQISVALHLPTSEIESTKSAIPHPQMPEDYDSSLGHEYESICWGCGLRLILPSNAPIFKCGWCGAITKQNACKREVKNLLWKRIRDRCFLGLLLVFMVVVCGPYSQLCFRSVISVIGNCVGATNHRYFVGFLIMAVISVAYAAIMSGYAALQMLPPLEEGTWEQLQRVSDNQKLLSILVEIFVGYTQSTVFGSSRGLVLVYLLVSSICVEIGLSVLLWQQLYFIYEGRTYLTSLTSQTEAERDCGNLCRFFGLAYPGFHPLWSHNFRKIHKMV</sequence>
<dbReference type="PANTHER" id="PTHR12246">
    <property type="entry name" value="PALMITOYLTRANSFERASE ZDHHC16"/>
    <property type="match status" value="1"/>
</dbReference>
<evidence type="ECO:0000256" key="3">
    <source>
        <dbReference type="ARBA" id="ARBA00022679"/>
    </source>
</evidence>
<reference evidence="10" key="1">
    <citation type="submission" date="2022-04" db="EMBL/GenBank/DDBJ databases">
        <title>Carnegiea gigantea Genome sequencing and assembly v2.</title>
        <authorList>
            <person name="Copetti D."/>
            <person name="Sanderson M.J."/>
            <person name="Burquez A."/>
            <person name="Wojciechowski M.F."/>
        </authorList>
    </citation>
    <scope>NUCLEOTIDE SEQUENCE</scope>
    <source>
        <strain evidence="10">SGP5-SGP5p</strain>
        <tissue evidence="10">Aerial part</tissue>
    </source>
</reference>
<evidence type="ECO:0000256" key="8">
    <source>
        <dbReference type="RuleBase" id="RU079119"/>
    </source>
</evidence>
<evidence type="ECO:0000313" key="10">
    <source>
        <dbReference type="EMBL" id="KAJ8447416.1"/>
    </source>
</evidence>
<name>A0A9Q1KMT7_9CARY</name>
<proteinExistence type="inferred from homology"/>
<dbReference type="InterPro" id="IPR001594">
    <property type="entry name" value="Palmitoyltrfase_DHHC"/>
</dbReference>
<feature type="domain" description="Palmitoyltransferase DHHC" evidence="9">
    <location>
        <begin position="132"/>
        <end position="249"/>
    </location>
</feature>
<feature type="transmembrane region" description="Helical" evidence="8">
    <location>
        <begin position="144"/>
        <end position="171"/>
    </location>
</feature>
<evidence type="ECO:0000256" key="2">
    <source>
        <dbReference type="ARBA" id="ARBA00008574"/>
    </source>
</evidence>
<dbReference type="GO" id="GO:0019706">
    <property type="term" value="F:protein-cysteine S-palmitoyltransferase activity"/>
    <property type="evidence" value="ECO:0007669"/>
    <property type="project" value="UniProtKB-EC"/>
</dbReference>
<keyword evidence="4 8" id="KW-0812">Transmembrane</keyword>
<evidence type="ECO:0000256" key="4">
    <source>
        <dbReference type="ARBA" id="ARBA00022692"/>
    </source>
</evidence>
<feature type="transmembrane region" description="Helical" evidence="8">
    <location>
        <begin position="105"/>
        <end position="124"/>
    </location>
</feature>
<dbReference type="GO" id="GO:0012505">
    <property type="term" value="C:endomembrane system"/>
    <property type="evidence" value="ECO:0007669"/>
    <property type="project" value="UniProtKB-SubCell"/>
</dbReference>
<protein>
    <recommendedName>
        <fullName evidence="8">S-acyltransferase</fullName>
        <ecNumber evidence="8">2.3.1.225</ecNumber>
    </recommendedName>
    <alternativeName>
        <fullName evidence="8">Palmitoyltransferase</fullName>
    </alternativeName>
</protein>
<accession>A0A9Q1KMT7</accession>
<comment type="caution">
    <text evidence="10">The sequence shown here is derived from an EMBL/GenBank/DDBJ whole genome shotgun (WGS) entry which is preliminary data.</text>
</comment>
<dbReference type="AlphaFoldDB" id="A0A9Q1KMT7"/>
<keyword evidence="3 8" id="KW-0808">Transferase</keyword>
<keyword evidence="5 8" id="KW-1133">Transmembrane helix</keyword>
<dbReference type="EMBL" id="JAKOGI010000038">
    <property type="protein sequence ID" value="KAJ8447416.1"/>
    <property type="molecule type" value="Genomic_DNA"/>
</dbReference>
<dbReference type="Proteomes" id="UP001153076">
    <property type="component" value="Unassembled WGS sequence"/>
</dbReference>
<comment type="domain">
    <text evidence="8">The DHHC domain is required for palmitoyltransferase activity.</text>
</comment>
<comment type="catalytic activity">
    <reaction evidence="8">
        <text>L-cysteinyl-[protein] + hexadecanoyl-CoA = S-hexadecanoyl-L-cysteinyl-[protein] + CoA</text>
        <dbReference type="Rhea" id="RHEA:36683"/>
        <dbReference type="Rhea" id="RHEA-COMP:10131"/>
        <dbReference type="Rhea" id="RHEA-COMP:11032"/>
        <dbReference type="ChEBI" id="CHEBI:29950"/>
        <dbReference type="ChEBI" id="CHEBI:57287"/>
        <dbReference type="ChEBI" id="CHEBI:57379"/>
        <dbReference type="ChEBI" id="CHEBI:74151"/>
        <dbReference type="EC" id="2.3.1.225"/>
    </reaction>
</comment>
<keyword evidence="11" id="KW-1185">Reference proteome</keyword>
<comment type="similarity">
    <text evidence="2 8">Belongs to the DHHC palmitoyltransferase family.</text>
</comment>
<evidence type="ECO:0000313" key="11">
    <source>
        <dbReference type="Proteomes" id="UP001153076"/>
    </source>
</evidence>
<gene>
    <name evidence="10" type="ORF">Cgig2_019410</name>
</gene>